<evidence type="ECO:0000313" key="2">
    <source>
        <dbReference type="Proteomes" id="UP001237448"/>
    </source>
</evidence>
<dbReference type="RefSeq" id="WP_307425565.1">
    <property type="nucleotide sequence ID" value="NZ_JAUSVK010000001.1"/>
</dbReference>
<organism evidence="1 2">
    <name type="scientific">Labrys monachus</name>
    <dbReference type="NCBI Taxonomy" id="217067"/>
    <lineage>
        <taxon>Bacteria</taxon>
        <taxon>Pseudomonadati</taxon>
        <taxon>Pseudomonadota</taxon>
        <taxon>Alphaproteobacteria</taxon>
        <taxon>Hyphomicrobiales</taxon>
        <taxon>Xanthobacteraceae</taxon>
        <taxon>Labrys</taxon>
    </lineage>
</organism>
<dbReference type="PANTHER" id="PTHR43564">
    <property type="entry name" value="KYNURENINE FORMAMIDASE-LIKE PROTEIN"/>
    <property type="match status" value="1"/>
</dbReference>
<dbReference type="EMBL" id="JAUSVK010000001">
    <property type="protein sequence ID" value="MDQ0392140.1"/>
    <property type="molecule type" value="Genomic_DNA"/>
</dbReference>
<evidence type="ECO:0000313" key="1">
    <source>
        <dbReference type="EMBL" id="MDQ0392140.1"/>
    </source>
</evidence>
<dbReference type="Proteomes" id="UP001237448">
    <property type="component" value="Unassembled WGS sequence"/>
</dbReference>
<dbReference type="Gene3D" id="3.50.30.50">
    <property type="entry name" value="Putative cyclase"/>
    <property type="match status" value="1"/>
</dbReference>
<gene>
    <name evidence="1" type="ORF">J3R73_001932</name>
</gene>
<proteinExistence type="predicted"/>
<dbReference type="Pfam" id="PF04199">
    <property type="entry name" value="Cyclase"/>
    <property type="match status" value="1"/>
</dbReference>
<name>A0ABU0FC18_9HYPH</name>
<comment type="caution">
    <text evidence="1">The sequence shown here is derived from an EMBL/GenBank/DDBJ whole genome shotgun (WGS) entry which is preliminary data.</text>
</comment>
<accession>A0ABU0FC18</accession>
<protein>
    <submittedName>
        <fullName evidence="1">Kynurenine formamidase</fullName>
    </submittedName>
</protein>
<keyword evidence="2" id="KW-1185">Reference proteome</keyword>
<dbReference type="InterPro" id="IPR037175">
    <property type="entry name" value="KFase_sf"/>
</dbReference>
<dbReference type="SUPFAM" id="SSF102198">
    <property type="entry name" value="Putative cyclase"/>
    <property type="match status" value="1"/>
</dbReference>
<reference evidence="1 2" key="1">
    <citation type="submission" date="2023-07" db="EMBL/GenBank/DDBJ databases">
        <title>Genomic Encyclopedia of Type Strains, Phase IV (KMG-IV): sequencing the most valuable type-strain genomes for metagenomic binning, comparative biology and taxonomic classification.</title>
        <authorList>
            <person name="Goeker M."/>
        </authorList>
    </citation>
    <scope>NUCLEOTIDE SEQUENCE [LARGE SCALE GENOMIC DNA]</scope>
    <source>
        <strain evidence="1 2">DSM 5896</strain>
    </source>
</reference>
<sequence>MARRYVDLSIPITDRIMSDPPVMAPKITRFHHKESFGQLAAFFPGLRPEDLPDGEAWAIESLQLTTHNGTHMDAPYHYHSTSDDGLPAPTIDEAPLDYFHRPGVRLDFRHFPHGYVAGKADVEAELHRIGYVLQPLDIVLINTSAGAAYGDPGYVDKGCGLGAEATLFLTAQGIKVVGTDAWSWDAPFSFTAARYRRDNDASIIWEGHKAGRVRGYYQIEKLTNLDLLPATGFTVSCFPVKIDRGSAGWVRAVAMMDDDAVAGQEHSA</sequence>
<dbReference type="InterPro" id="IPR007325">
    <property type="entry name" value="KFase/CYL"/>
</dbReference>
<dbReference type="PANTHER" id="PTHR43564:SF2">
    <property type="entry name" value="BLR6059 PROTEIN"/>
    <property type="match status" value="1"/>
</dbReference>